<evidence type="ECO:0000256" key="1">
    <source>
        <dbReference type="SAM" id="Phobius"/>
    </source>
</evidence>
<sequence>MISCIIVDKLRENIRTVVNICLTTENDDMAWLLMYMLRMVSRLKLFEKIDLEISHYYTITHNMFLKVLENKMQIMDLYPLSKIWICAFRVKNNTFQIDTLDKLTTIATIFCIDLSRKLSKVVSGFGKFKMTENTKLRLHIIYLTLIAFPLVNYLANHWVYKMLLKLHSYAQRFIEKNVYAEFPFENKFVFTQYYIKSLVTLNIRVSNLDRKMIYWVFDILSTTQVLSNLFYSSELHYSYLYSYYILDMFEVS</sequence>
<evidence type="ECO:0000313" key="3">
    <source>
        <dbReference type="Proteomes" id="UP000031668"/>
    </source>
</evidence>
<name>A0A0C2JU51_THEKT</name>
<keyword evidence="3" id="KW-1185">Reference proteome</keyword>
<protein>
    <submittedName>
        <fullName evidence="2">Uncharacterized protein</fullName>
    </submittedName>
</protein>
<organism evidence="2 3">
    <name type="scientific">Thelohanellus kitauei</name>
    <name type="common">Myxosporean</name>
    <dbReference type="NCBI Taxonomy" id="669202"/>
    <lineage>
        <taxon>Eukaryota</taxon>
        <taxon>Metazoa</taxon>
        <taxon>Cnidaria</taxon>
        <taxon>Myxozoa</taxon>
        <taxon>Myxosporea</taxon>
        <taxon>Bivalvulida</taxon>
        <taxon>Platysporina</taxon>
        <taxon>Myxobolidae</taxon>
        <taxon>Thelohanellus</taxon>
    </lineage>
</organism>
<dbReference type="EMBL" id="JWZT01001076">
    <property type="protein sequence ID" value="KII72913.1"/>
    <property type="molecule type" value="Genomic_DNA"/>
</dbReference>
<reference evidence="2 3" key="1">
    <citation type="journal article" date="2014" name="Genome Biol. Evol.">
        <title>The genome of the myxosporean Thelohanellus kitauei shows adaptations to nutrient acquisition within its fish host.</title>
        <authorList>
            <person name="Yang Y."/>
            <person name="Xiong J."/>
            <person name="Zhou Z."/>
            <person name="Huo F."/>
            <person name="Miao W."/>
            <person name="Ran C."/>
            <person name="Liu Y."/>
            <person name="Zhang J."/>
            <person name="Feng J."/>
            <person name="Wang M."/>
            <person name="Wang M."/>
            <person name="Wang L."/>
            <person name="Yao B."/>
        </authorList>
    </citation>
    <scope>NUCLEOTIDE SEQUENCE [LARGE SCALE GENOMIC DNA]</scope>
    <source>
        <strain evidence="2">Wuqing</strain>
    </source>
</reference>
<evidence type="ECO:0000313" key="2">
    <source>
        <dbReference type="EMBL" id="KII72913.1"/>
    </source>
</evidence>
<feature type="transmembrane region" description="Helical" evidence="1">
    <location>
        <begin position="136"/>
        <end position="155"/>
    </location>
</feature>
<dbReference type="AlphaFoldDB" id="A0A0C2JU51"/>
<gene>
    <name evidence="2" type="ORF">RF11_12382</name>
</gene>
<proteinExistence type="predicted"/>
<keyword evidence="1" id="KW-0472">Membrane</keyword>
<comment type="caution">
    <text evidence="2">The sequence shown here is derived from an EMBL/GenBank/DDBJ whole genome shotgun (WGS) entry which is preliminary data.</text>
</comment>
<keyword evidence="1" id="KW-1133">Transmembrane helix</keyword>
<accession>A0A0C2JU51</accession>
<dbReference type="Proteomes" id="UP000031668">
    <property type="component" value="Unassembled WGS sequence"/>
</dbReference>
<keyword evidence="1" id="KW-0812">Transmembrane</keyword>